<evidence type="ECO:0000256" key="4">
    <source>
        <dbReference type="ARBA" id="ARBA00022723"/>
    </source>
</evidence>
<evidence type="ECO:0000256" key="2">
    <source>
        <dbReference type="ARBA" id="ARBA00011738"/>
    </source>
</evidence>
<proteinExistence type="inferred from homology"/>
<dbReference type="EMBL" id="JBHLUX010000019">
    <property type="protein sequence ID" value="MFC0470344.1"/>
    <property type="molecule type" value="Genomic_DNA"/>
</dbReference>
<evidence type="ECO:0000256" key="5">
    <source>
        <dbReference type="ARBA" id="ARBA00022801"/>
    </source>
</evidence>
<dbReference type="InterPro" id="IPR058535">
    <property type="entry name" value="MafB19-deam"/>
</dbReference>
<evidence type="ECO:0000256" key="6">
    <source>
        <dbReference type="ARBA" id="ARBA00022833"/>
    </source>
</evidence>
<keyword evidence="6 8" id="KW-0862">Zinc</keyword>
<dbReference type="InterPro" id="IPR002125">
    <property type="entry name" value="CMP_dCMP_dom"/>
</dbReference>
<comment type="function">
    <text evidence="8">Catalyzes the deamination of adenosine to inosine at the wobble position 34 of tRNA(Arg2).</text>
</comment>
<dbReference type="Proteomes" id="UP001589838">
    <property type="component" value="Unassembled WGS sequence"/>
</dbReference>
<keyword evidence="11" id="KW-1185">Reference proteome</keyword>
<reference evidence="10 11" key="1">
    <citation type="submission" date="2024-09" db="EMBL/GenBank/DDBJ databases">
        <authorList>
            <person name="Sun Q."/>
            <person name="Mori K."/>
        </authorList>
    </citation>
    <scope>NUCLEOTIDE SEQUENCE [LARGE SCALE GENOMIC DNA]</scope>
    <source>
        <strain evidence="10 11">NCAIM B.02610</strain>
    </source>
</reference>
<dbReference type="SUPFAM" id="SSF53927">
    <property type="entry name" value="Cytidine deaminase-like"/>
    <property type="match status" value="1"/>
</dbReference>
<organism evidence="10 11">
    <name type="scientific">Halalkalibacter kiskunsagensis</name>
    <dbReference type="NCBI Taxonomy" id="1548599"/>
    <lineage>
        <taxon>Bacteria</taxon>
        <taxon>Bacillati</taxon>
        <taxon>Bacillota</taxon>
        <taxon>Bacilli</taxon>
        <taxon>Bacillales</taxon>
        <taxon>Bacillaceae</taxon>
        <taxon>Halalkalibacter</taxon>
    </lineage>
</organism>
<protein>
    <recommendedName>
        <fullName evidence="8">tRNA-specific adenosine deaminase</fullName>
        <ecNumber evidence="8">3.5.4.33</ecNumber>
    </recommendedName>
</protein>
<dbReference type="PROSITE" id="PS51747">
    <property type="entry name" value="CYT_DCMP_DEAMINASES_2"/>
    <property type="match status" value="1"/>
</dbReference>
<feature type="domain" description="CMP/dCMP-type deaminase" evidence="9">
    <location>
        <begin position="2"/>
        <end position="120"/>
    </location>
</feature>
<keyword evidence="5 8" id="KW-0378">Hydrolase</keyword>
<evidence type="ECO:0000259" key="9">
    <source>
        <dbReference type="PROSITE" id="PS51747"/>
    </source>
</evidence>
<dbReference type="PANTHER" id="PTHR11079">
    <property type="entry name" value="CYTOSINE DEAMINASE FAMILY MEMBER"/>
    <property type="match status" value="1"/>
</dbReference>
<comment type="subunit">
    <text evidence="2 8">Homodimer.</text>
</comment>
<evidence type="ECO:0000256" key="1">
    <source>
        <dbReference type="ARBA" id="ARBA00010669"/>
    </source>
</evidence>
<dbReference type="PROSITE" id="PS00903">
    <property type="entry name" value="CYT_DCMP_DEAMINASES_1"/>
    <property type="match status" value="1"/>
</dbReference>
<feature type="active site" description="Proton donor" evidence="8">
    <location>
        <position position="55"/>
    </location>
</feature>
<keyword evidence="3 8" id="KW-0819">tRNA processing</keyword>
<feature type="binding site" evidence="8">
    <location>
        <position position="53"/>
    </location>
    <ligand>
        <name>Zn(2+)</name>
        <dbReference type="ChEBI" id="CHEBI:29105"/>
        <note>catalytic</note>
    </ligand>
</feature>
<comment type="catalytic activity">
    <reaction evidence="7 8">
        <text>adenosine(34) in tRNA + H2O + H(+) = inosine(34) in tRNA + NH4(+)</text>
        <dbReference type="Rhea" id="RHEA:43168"/>
        <dbReference type="Rhea" id="RHEA-COMP:10373"/>
        <dbReference type="Rhea" id="RHEA-COMP:10374"/>
        <dbReference type="ChEBI" id="CHEBI:15377"/>
        <dbReference type="ChEBI" id="CHEBI:15378"/>
        <dbReference type="ChEBI" id="CHEBI:28938"/>
        <dbReference type="ChEBI" id="CHEBI:74411"/>
        <dbReference type="ChEBI" id="CHEBI:82852"/>
        <dbReference type="EC" id="3.5.4.33"/>
    </reaction>
</comment>
<dbReference type="Gene3D" id="3.40.140.10">
    <property type="entry name" value="Cytidine Deaminase, domain 2"/>
    <property type="match status" value="1"/>
</dbReference>
<name>A0ABV6KAK4_9BACI</name>
<keyword evidence="4 8" id="KW-0479">Metal-binding</keyword>
<evidence type="ECO:0000313" key="11">
    <source>
        <dbReference type="Proteomes" id="UP001589838"/>
    </source>
</evidence>
<dbReference type="InterPro" id="IPR016193">
    <property type="entry name" value="Cytidine_deaminase-like"/>
</dbReference>
<dbReference type="RefSeq" id="WP_335963929.1">
    <property type="nucleotide sequence ID" value="NZ_JAXBLX010000069.1"/>
</dbReference>
<feature type="binding site" evidence="8">
    <location>
        <position position="86"/>
    </location>
    <ligand>
        <name>Zn(2+)</name>
        <dbReference type="ChEBI" id="CHEBI:29105"/>
        <note>catalytic</note>
    </ligand>
</feature>
<accession>A0ABV6KAK4</accession>
<dbReference type="GO" id="GO:0052717">
    <property type="term" value="F:tRNA-specific adenosine-34 deaminase activity"/>
    <property type="evidence" value="ECO:0007669"/>
    <property type="project" value="UniProtKB-EC"/>
</dbReference>
<dbReference type="HAMAP" id="MF_00972">
    <property type="entry name" value="tRNA_aden_deaminase"/>
    <property type="match status" value="1"/>
</dbReference>
<dbReference type="Pfam" id="PF14437">
    <property type="entry name" value="MafB19-deam"/>
    <property type="match status" value="1"/>
</dbReference>
<dbReference type="PANTHER" id="PTHR11079:SF202">
    <property type="entry name" value="TRNA-SPECIFIC ADENOSINE DEAMINASE"/>
    <property type="match status" value="1"/>
</dbReference>
<dbReference type="InterPro" id="IPR028883">
    <property type="entry name" value="tRNA_aden_deaminase"/>
</dbReference>
<comment type="caution">
    <text evidence="10">The sequence shown here is derived from an EMBL/GenBank/DDBJ whole genome shotgun (WGS) entry which is preliminary data.</text>
</comment>
<dbReference type="EC" id="3.5.4.33" evidence="8"/>
<dbReference type="NCBIfam" id="NF008113">
    <property type="entry name" value="PRK10860.1"/>
    <property type="match status" value="1"/>
</dbReference>
<feature type="binding site" evidence="8">
    <location>
        <position position="83"/>
    </location>
    <ligand>
        <name>Zn(2+)</name>
        <dbReference type="ChEBI" id="CHEBI:29105"/>
        <note>catalytic</note>
    </ligand>
</feature>
<comment type="similarity">
    <text evidence="1">Belongs to the cytidine and deoxycytidylate deaminase family. ADAT2 subfamily.</text>
</comment>
<evidence type="ECO:0000256" key="3">
    <source>
        <dbReference type="ARBA" id="ARBA00022694"/>
    </source>
</evidence>
<dbReference type="CDD" id="cd01285">
    <property type="entry name" value="nucleoside_deaminase"/>
    <property type="match status" value="1"/>
</dbReference>
<sequence length="158" mass="17424">MNHDEKWMELALLEASKAEAIGEVPIGAIIVKDGDVIAAAHNRREIDQQALAHAELKVIQEACTKLNNWRLSGCTLYVTLEPCPMCAGAIVQSRIDKVVYGATDPKAGCAGTLMNLLEESRFNHQAEVVSGCLEETCGSILTTFFRELRKKKKLKRLN</sequence>
<dbReference type="InterPro" id="IPR016192">
    <property type="entry name" value="APOBEC/CMP_deaminase_Zn-bd"/>
</dbReference>
<gene>
    <name evidence="8 10" type="primary">tadA</name>
    <name evidence="10" type="ORF">ACFFHM_07350</name>
</gene>
<evidence type="ECO:0000256" key="8">
    <source>
        <dbReference type="HAMAP-Rule" id="MF_00972"/>
    </source>
</evidence>
<comment type="cofactor">
    <cofactor evidence="8">
        <name>Zn(2+)</name>
        <dbReference type="ChEBI" id="CHEBI:29105"/>
    </cofactor>
    <text evidence="8">Binds 1 zinc ion per subunit.</text>
</comment>
<evidence type="ECO:0000313" key="10">
    <source>
        <dbReference type="EMBL" id="MFC0470344.1"/>
    </source>
</evidence>
<evidence type="ECO:0000256" key="7">
    <source>
        <dbReference type="ARBA" id="ARBA00048045"/>
    </source>
</evidence>